<keyword evidence="4" id="KW-1185">Reference proteome</keyword>
<dbReference type="CDD" id="cd00121">
    <property type="entry name" value="MATH"/>
    <property type="match status" value="1"/>
</dbReference>
<dbReference type="SMART" id="SM00225">
    <property type="entry name" value="BTB"/>
    <property type="match status" value="1"/>
</dbReference>
<dbReference type="Pfam" id="PF00651">
    <property type="entry name" value="BTB"/>
    <property type="match status" value="1"/>
</dbReference>
<comment type="caution">
    <text evidence="3">The sequence shown here is derived from an EMBL/GenBank/DDBJ whole genome shotgun (WGS) entry which is preliminary data.</text>
</comment>
<dbReference type="Pfam" id="PF22486">
    <property type="entry name" value="MATH_2"/>
    <property type="match status" value="1"/>
</dbReference>
<evidence type="ECO:0000259" key="2">
    <source>
        <dbReference type="PROSITE" id="PS50144"/>
    </source>
</evidence>
<evidence type="ECO:0000313" key="3">
    <source>
        <dbReference type="EMBL" id="GBM11968.1"/>
    </source>
</evidence>
<proteinExistence type="predicted"/>
<sequence length="502" mass="57024">MASKESEGKCFTILWKLENISYCLEKKGDRIESPAFVVEAVDQTKWKLLLYPRGGRVENCIGYFLNREADSKGADKVEIKYELAFTAKDGSVLASKSIVKHAFSKGKGLGGDVFQKREDVFISKRSTFLQEDTLRVRCRIWKGVGKMKKDVRCTAHTRIGVEKRSFVWNVRNFSTFEMEQKYTYQIKSIDNEAPLMSVDLSLTGGLSSEEIIRFGLSLRDPTIQFSTVKLSLVDTSGNRVECNQDEFWFDSIVKNKQITFAFTKQKLLAKKSIYLPNDVLSLHWEFAFSKGVVLEEIEAVLSESVGPENEISDVQNINSEKKVPSSHAFNDDLKSLYDKQLFCDVKLKTKTKEFPAHKIILGGSSPVFNRMFSNEMKEKDGDCVDIQDLNDVTVSGMLYYMYTAHVKDLTWESASHLYVAADKYDIQSLRNICSSYLKDNLSPSNVCEVLLLSDSHVDGDLKSVAQDYLLKHIKDIVKSNEWKGLRETNAKLAAETLSLQYQ</sequence>
<dbReference type="InterPro" id="IPR008974">
    <property type="entry name" value="TRAF-like"/>
</dbReference>
<dbReference type="Gene3D" id="2.60.210.10">
    <property type="entry name" value="Apoptosis, Tumor Necrosis Factor Receptor Associated Protein 2, Chain A"/>
    <property type="match status" value="1"/>
</dbReference>
<dbReference type="PANTHER" id="PTHR24413">
    <property type="entry name" value="SPECKLE-TYPE POZ PROTEIN"/>
    <property type="match status" value="1"/>
</dbReference>
<dbReference type="OrthoDB" id="6359816at2759"/>
<feature type="domain" description="MATH" evidence="2">
    <location>
        <begin position="10"/>
        <end position="140"/>
    </location>
</feature>
<accession>A0A4Y2D7K8</accession>
<name>A0A4Y2D7K8_ARAVE</name>
<dbReference type="SUPFAM" id="SSF49599">
    <property type="entry name" value="TRAF domain-like"/>
    <property type="match status" value="1"/>
</dbReference>
<organism evidence="3 4">
    <name type="scientific">Araneus ventricosus</name>
    <name type="common">Orbweaver spider</name>
    <name type="synonym">Epeira ventricosa</name>
    <dbReference type="NCBI Taxonomy" id="182803"/>
    <lineage>
        <taxon>Eukaryota</taxon>
        <taxon>Metazoa</taxon>
        <taxon>Ecdysozoa</taxon>
        <taxon>Arthropoda</taxon>
        <taxon>Chelicerata</taxon>
        <taxon>Arachnida</taxon>
        <taxon>Araneae</taxon>
        <taxon>Araneomorphae</taxon>
        <taxon>Entelegynae</taxon>
        <taxon>Araneoidea</taxon>
        <taxon>Araneidae</taxon>
        <taxon>Araneus</taxon>
    </lineage>
</organism>
<reference evidence="3 4" key="1">
    <citation type="journal article" date="2019" name="Sci. Rep.">
        <title>Orb-weaving spider Araneus ventricosus genome elucidates the spidroin gene catalogue.</title>
        <authorList>
            <person name="Kono N."/>
            <person name="Nakamura H."/>
            <person name="Ohtoshi R."/>
            <person name="Moran D.A.P."/>
            <person name="Shinohara A."/>
            <person name="Yoshida Y."/>
            <person name="Fujiwara M."/>
            <person name="Mori M."/>
            <person name="Tomita M."/>
            <person name="Arakawa K."/>
        </authorList>
    </citation>
    <scope>NUCLEOTIDE SEQUENCE [LARGE SCALE GENOMIC DNA]</scope>
</reference>
<dbReference type="EMBL" id="BGPR01000306">
    <property type="protein sequence ID" value="GBM11968.1"/>
    <property type="molecule type" value="Genomic_DNA"/>
</dbReference>
<gene>
    <name evidence="3" type="primary">Tdpoz5_29</name>
    <name evidence="3" type="ORF">AVEN_209656_1</name>
</gene>
<dbReference type="PROSITE" id="PS50097">
    <property type="entry name" value="BTB"/>
    <property type="match status" value="1"/>
</dbReference>
<dbReference type="SUPFAM" id="SSF54695">
    <property type="entry name" value="POZ domain"/>
    <property type="match status" value="1"/>
</dbReference>
<dbReference type="Gene3D" id="3.30.710.10">
    <property type="entry name" value="Potassium Channel Kv1.1, Chain A"/>
    <property type="match status" value="1"/>
</dbReference>
<dbReference type="AlphaFoldDB" id="A0A4Y2D7K8"/>
<dbReference type="InterPro" id="IPR000210">
    <property type="entry name" value="BTB/POZ_dom"/>
</dbReference>
<dbReference type="PROSITE" id="PS50144">
    <property type="entry name" value="MATH"/>
    <property type="match status" value="1"/>
</dbReference>
<dbReference type="InterPro" id="IPR002083">
    <property type="entry name" value="MATH/TRAF_dom"/>
</dbReference>
<dbReference type="CDD" id="cd18186">
    <property type="entry name" value="BTB_POZ_ZBTB_KLHL-like"/>
    <property type="match status" value="1"/>
</dbReference>
<dbReference type="InterPro" id="IPR011333">
    <property type="entry name" value="SKP1/BTB/POZ_sf"/>
</dbReference>
<protein>
    <submittedName>
        <fullName evidence="3">TD and POZ domain-containing protein 5</fullName>
    </submittedName>
</protein>
<dbReference type="GO" id="GO:0030163">
    <property type="term" value="P:protein catabolic process"/>
    <property type="evidence" value="ECO:0007669"/>
    <property type="project" value="UniProtKB-ARBA"/>
</dbReference>
<feature type="domain" description="BTB" evidence="1">
    <location>
        <begin position="343"/>
        <end position="406"/>
    </location>
</feature>
<evidence type="ECO:0000259" key="1">
    <source>
        <dbReference type="PROSITE" id="PS50097"/>
    </source>
</evidence>
<dbReference type="Gene3D" id="1.25.40.420">
    <property type="match status" value="1"/>
</dbReference>
<dbReference type="Proteomes" id="UP000499080">
    <property type="component" value="Unassembled WGS sequence"/>
</dbReference>
<evidence type="ECO:0000313" key="4">
    <source>
        <dbReference type="Proteomes" id="UP000499080"/>
    </source>
</evidence>